<gene>
    <name evidence="1" type="ORF">RF11_04052</name>
</gene>
<protein>
    <submittedName>
        <fullName evidence="1">Uncharacterized protein</fullName>
    </submittedName>
</protein>
<dbReference type="OrthoDB" id="26387at2759"/>
<keyword evidence="2" id="KW-1185">Reference proteome</keyword>
<name>A0A0C2MVW5_THEKT</name>
<reference evidence="1 2" key="1">
    <citation type="journal article" date="2014" name="Genome Biol. Evol.">
        <title>The genome of the myxosporean Thelohanellus kitauei shows adaptations to nutrient acquisition within its fish host.</title>
        <authorList>
            <person name="Yang Y."/>
            <person name="Xiong J."/>
            <person name="Zhou Z."/>
            <person name="Huo F."/>
            <person name="Miao W."/>
            <person name="Ran C."/>
            <person name="Liu Y."/>
            <person name="Zhang J."/>
            <person name="Feng J."/>
            <person name="Wang M."/>
            <person name="Wang M."/>
            <person name="Wang L."/>
            <person name="Yao B."/>
        </authorList>
    </citation>
    <scope>NUCLEOTIDE SEQUENCE [LARGE SCALE GENOMIC DNA]</scope>
    <source>
        <strain evidence="1">Wuqing</strain>
    </source>
</reference>
<sequence length="188" mass="22222">MYLQDLSAIQILISNLDPELFLKYMLFNIAPSMQKPVNFETPLSSLLRVSELEVDSNLSKLHIYVYNALVERHYTDVSDNPEYRLLQRQIIHSLAGEYQTTEDIRNSFLVSQISRTKSFYLAHRKITVDEIIRRVSFTTYSSDPVNRRALKTPFFNTVNMFYFMYYLPENVELQDKILSLYKEYGSKF</sequence>
<accession>A0A0C2MVW5</accession>
<dbReference type="EMBL" id="JWZT01001748">
    <property type="protein sequence ID" value="KII71506.1"/>
    <property type="molecule type" value="Genomic_DNA"/>
</dbReference>
<organism evidence="1 2">
    <name type="scientific">Thelohanellus kitauei</name>
    <name type="common">Myxosporean</name>
    <dbReference type="NCBI Taxonomy" id="669202"/>
    <lineage>
        <taxon>Eukaryota</taxon>
        <taxon>Metazoa</taxon>
        <taxon>Cnidaria</taxon>
        <taxon>Myxozoa</taxon>
        <taxon>Myxosporea</taxon>
        <taxon>Bivalvulida</taxon>
        <taxon>Platysporina</taxon>
        <taxon>Myxobolidae</taxon>
        <taxon>Thelohanellus</taxon>
    </lineage>
</organism>
<dbReference type="AlphaFoldDB" id="A0A0C2MVW5"/>
<comment type="caution">
    <text evidence="1">The sequence shown here is derived from an EMBL/GenBank/DDBJ whole genome shotgun (WGS) entry which is preliminary data.</text>
</comment>
<dbReference type="Proteomes" id="UP000031668">
    <property type="component" value="Unassembled WGS sequence"/>
</dbReference>
<evidence type="ECO:0000313" key="1">
    <source>
        <dbReference type="EMBL" id="KII71506.1"/>
    </source>
</evidence>
<proteinExistence type="predicted"/>
<evidence type="ECO:0000313" key="2">
    <source>
        <dbReference type="Proteomes" id="UP000031668"/>
    </source>
</evidence>